<keyword evidence="3" id="KW-1185">Reference proteome</keyword>
<protein>
    <recommendedName>
        <fullName evidence="4">Secreted protein</fullName>
    </recommendedName>
</protein>
<comment type="caution">
    <text evidence="2">The sequence shown here is derived from an EMBL/GenBank/DDBJ whole genome shotgun (WGS) entry which is preliminary data.</text>
</comment>
<organism evidence="2 3">
    <name type="scientific">Pristionchus entomophagus</name>
    <dbReference type="NCBI Taxonomy" id="358040"/>
    <lineage>
        <taxon>Eukaryota</taxon>
        <taxon>Metazoa</taxon>
        <taxon>Ecdysozoa</taxon>
        <taxon>Nematoda</taxon>
        <taxon>Chromadorea</taxon>
        <taxon>Rhabditida</taxon>
        <taxon>Rhabditina</taxon>
        <taxon>Diplogasteromorpha</taxon>
        <taxon>Diplogasteroidea</taxon>
        <taxon>Neodiplogasteridae</taxon>
        <taxon>Pristionchus</taxon>
    </lineage>
</organism>
<evidence type="ECO:0000256" key="1">
    <source>
        <dbReference type="SAM" id="SignalP"/>
    </source>
</evidence>
<name>A0AAV5UHH3_9BILA</name>
<proteinExistence type="predicted"/>
<evidence type="ECO:0008006" key="4">
    <source>
        <dbReference type="Google" id="ProtNLM"/>
    </source>
</evidence>
<sequence>RCCCLFLLCFCAFCVIIGDVGKVHALFGHHFFRRHAQTTKAEKLFHFRSIHLDFPAFVGSPPVHAIRIGLHKILESYNIVHSQISVFH</sequence>
<evidence type="ECO:0000313" key="2">
    <source>
        <dbReference type="EMBL" id="GMT06397.1"/>
    </source>
</evidence>
<feature type="chain" id="PRO_5043719613" description="Secreted protein" evidence="1">
    <location>
        <begin position="26"/>
        <end position="88"/>
    </location>
</feature>
<feature type="signal peptide" evidence="1">
    <location>
        <begin position="1"/>
        <end position="25"/>
    </location>
</feature>
<gene>
    <name evidence="2" type="ORF">PENTCL1PPCAC_28571</name>
</gene>
<feature type="non-terminal residue" evidence="2">
    <location>
        <position position="1"/>
    </location>
</feature>
<dbReference type="EMBL" id="BTSX01000006">
    <property type="protein sequence ID" value="GMT06397.1"/>
    <property type="molecule type" value="Genomic_DNA"/>
</dbReference>
<keyword evidence="1" id="KW-0732">Signal</keyword>
<dbReference type="AlphaFoldDB" id="A0AAV5UHH3"/>
<evidence type="ECO:0000313" key="3">
    <source>
        <dbReference type="Proteomes" id="UP001432027"/>
    </source>
</evidence>
<accession>A0AAV5UHH3</accession>
<feature type="non-terminal residue" evidence="2">
    <location>
        <position position="88"/>
    </location>
</feature>
<dbReference type="Proteomes" id="UP001432027">
    <property type="component" value="Unassembled WGS sequence"/>
</dbReference>
<reference evidence="2" key="1">
    <citation type="submission" date="2023-10" db="EMBL/GenBank/DDBJ databases">
        <title>Genome assembly of Pristionchus species.</title>
        <authorList>
            <person name="Yoshida K."/>
            <person name="Sommer R.J."/>
        </authorList>
    </citation>
    <scope>NUCLEOTIDE SEQUENCE</scope>
    <source>
        <strain evidence="2">RS0144</strain>
    </source>
</reference>